<protein>
    <submittedName>
        <fullName evidence="1">Uncharacterized protein</fullName>
    </submittedName>
</protein>
<organism evidence="1 2">
    <name type="scientific">Stegodyphus mimosarum</name>
    <name type="common">African social velvet spider</name>
    <dbReference type="NCBI Taxonomy" id="407821"/>
    <lineage>
        <taxon>Eukaryota</taxon>
        <taxon>Metazoa</taxon>
        <taxon>Ecdysozoa</taxon>
        <taxon>Arthropoda</taxon>
        <taxon>Chelicerata</taxon>
        <taxon>Arachnida</taxon>
        <taxon>Araneae</taxon>
        <taxon>Araneomorphae</taxon>
        <taxon>Entelegynae</taxon>
        <taxon>Eresoidea</taxon>
        <taxon>Eresidae</taxon>
        <taxon>Stegodyphus</taxon>
    </lineage>
</organism>
<sequence length="93" mass="10553">MTLSNERLFTFHAMKGILFPNGSLGVESSSISLYTFCIHVLPQVRMKDFSLYTCFTTSGTCLLRYKCITSDITKVSNFIHFEHTNANSRQSCN</sequence>
<name>A0A087SX69_STEMI</name>
<dbReference type="Proteomes" id="UP000054359">
    <property type="component" value="Unassembled WGS sequence"/>
</dbReference>
<proteinExistence type="predicted"/>
<dbReference type="AlphaFoldDB" id="A0A087SX69"/>
<accession>A0A087SX69</accession>
<reference evidence="1 2" key="1">
    <citation type="submission" date="2013-11" db="EMBL/GenBank/DDBJ databases">
        <title>Genome sequencing of Stegodyphus mimosarum.</title>
        <authorList>
            <person name="Bechsgaard J."/>
        </authorList>
    </citation>
    <scope>NUCLEOTIDE SEQUENCE [LARGE SCALE GENOMIC DNA]</scope>
</reference>
<dbReference type="EMBL" id="KK112367">
    <property type="protein sequence ID" value="KFM57458.1"/>
    <property type="molecule type" value="Genomic_DNA"/>
</dbReference>
<evidence type="ECO:0000313" key="1">
    <source>
        <dbReference type="EMBL" id="KFM57458.1"/>
    </source>
</evidence>
<evidence type="ECO:0000313" key="2">
    <source>
        <dbReference type="Proteomes" id="UP000054359"/>
    </source>
</evidence>
<feature type="non-terminal residue" evidence="1">
    <location>
        <position position="93"/>
    </location>
</feature>
<gene>
    <name evidence="1" type="ORF">X975_10155</name>
</gene>
<keyword evidence="2" id="KW-1185">Reference proteome</keyword>